<accession>A0AB33A717</accession>
<proteinExistence type="predicted"/>
<sequence length="47" mass="5224">MAGAIREVRSMFRLDNAVLAFRFTATVIGGRALPWPVCRYQPGQQAT</sequence>
<evidence type="ECO:0000313" key="2">
    <source>
        <dbReference type="Proteomes" id="UP000013961"/>
    </source>
</evidence>
<dbReference type="EMBL" id="CP004374">
    <property type="protein sequence ID" value="AGM27640.1"/>
    <property type="molecule type" value="Genomic_DNA"/>
</dbReference>
<reference evidence="1 2" key="1">
    <citation type="journal article" date="2013" name="Genome Announc.">
        <title>Complete Genome Sequence of Mycobacterium massiliense Clinical Strain Asan 50594, Belonging to the Type II Genotype.</title>
        <authorList>
            <person name="Kim B.J."/>
            <person name="Kim B.R."/>
            <person name="Hong S.H."/>
            <person name="Seok S.H."/>
            <person name="Kook Y.H."/>
            <person name="Kim B.J."/>
        </authorList>
    </citation>
    <scope>NUCLEOTIDE SEQUENCE [LARGE SCALE GENOMIC DNA]</scope>
    <source>
        <strain evidence="1 2">50594</strain>
    </source>
</reference>
<organism evidence="1 2">
    <name type="scientific">Mycobacteroides abscessus subsp. bolletii 50594</name>
    <dbReference type="NCBI Taxonomy" id="1303024"/>
    <lineage>
        <taxon>Bacteria</taxon>
        <taxon>Bacillati</taxon>
        <taxon>Actinomycetota</taxon>
        <taxon>Actinomycetes</taxon>
        <taxon>Mycobacteriales</taxon>
        <taxon>Mycobacteriaceae</taxon>
        <taxon>Mycobacteroides</taxon>
        <taxon>Mycobacteroides abscessus</taxon>
    </lineage>
</organism>
<name>A0AB33A717_9MYCO</name>
<gene>
    <name evidence="1" type="ORF">MASS_1038</name>
</gene>
<evidence type="ECO:0000313" key="1">
    <source>
        <dbReference type="EMBL" id="AGM27640.1"/>
    </source>
</evidence>
<dbReference type="KEGG" id="mabb:MASS_1038"/>
<dbReference type="Proteomes" id="UP000013961">
    <property type="component" value="Chromosome"/>
</dbReference>
<dbReference type="AlphaFoldDB" id="A0AB33A717"/>
<protein>
    <submittedName>
        <fullName evidence="1">Uncharacterized protein</fullName>
    </submittedName>
</protein>